<comment type="similarity">
    <text evidence="1">Belongs to the transglycosylase Slt family.</text>
</comment>
<dbReference type="InterPro" id="IPR008939">
    <property type="entry name" value="Lytic_TGlycosylase_superhlx_U"/>
</dbReference>
<evidence type="ECO:0000256" key="3">
    <source>
        <dbReference type="ARBA" id="ARBA00022729"/>
    </source>
</evidence>
<protein>
    <submittedName>
        <fullName evidence="6">Transglycosylase</fullName>
    </submittedName>
</protein>
<dbReference type="AlphaFoldDB" id="A0A1U7JG16"/>
<dbReference type="InterPro" id="IPR023346">
    <property type="entry name" value="Lysozyme-like_dom_sf"/>
</dbReference>
<accession>A0A1U7JG16</accession>
<dbReference type="Gene3D" id="1.25.20.10">
    <property type="entry name" value="Bacterial muramidases"/>
    <property type="match status" value="1"/>
</dbReference>
<dbReference type="Proteomes" id="UP000185783">
    <property type="component" value="Unassembled WGS sequence"/>
</dbReference>
<keyword evidence="3" id="KW-0732">Signal</keyword>
<dbReference type="InterPro" id="IPR008258">
    <property type="entry name" value="Transglycosylase_SLT_dom_1"/>
</dbReference>
<feature type="domain" description="Transglycosylase SLT" evidence="5">
    <location>
        <begin position="604"/>
        <end position="708"/>
    </location>
</feature>
<evidence type="ECO:0000259" key="5">
    <source>
        <dbReference type="Pfam" id="PF01464"/>
    </source>
</evidence>
<dbReference type="PANTHER" id="PTHR37423:SF2">
    <property type="entry name" value="MEMBRANE-BOUND LYTIC MUREIN TRANSGLYCOSYLASE C"/>
    <property type="match status" value="1"/>
</dbReference>
<proteinExistence type="inferred from homology"/>
<sequence length="760" mass="83435">MVLPAGRGSSCIELSDQKADPPMSISRSFLASVSAAVFLFAGAAPSHALKLEWTEITKVPAPNPLRQSQPAPGGSPYATAYAPATPPHKPGSADPMALVAQEEITPAATPQQHARAKAETLGAQYNVPDAQTPAAQLAAVLDDIDAGRINEALTARNRMPDNLDRRIVDWRLMVAGGPQVPTQNITQFAASAPHWPSPKIARTRAEASLAAANLPAGDIITAFGGTAPESLQGKIALAKANLAVGNNGAARKLIQPIWHKELLDRDMERDLASSFSRVLTREDYRARVEMYLYRDRTQGAERLIAKLSRDEQAYVKARIAQIRGNGNAEKLLNNLPRSMRNDPGVLFAKIEIARAKGDYLTAAKLLQQAPTDASKLYDPDEWWNHRRVVSRQMAEIGKVQLAYDIAANHAAESPLEYTEAEWHAGWYALRFLNNPGKAETHFRHIAQVAETPITLSRSHYWVGRAREAAGDVNGAIASYQKAGSYHTAYYGQLALAKLSITQIPVPPLPQITPQDRQAFNNNDMVRAIRRMDAAGHHNDTLLLYQHLARTLPTNAQVRQLAELAESKDLHQWALMVGKLAYEARPSASTLAYPTNAIPAQTRITRGVEKPMVYAIARQESAFNPRAKSHAGALGLLQLMPGTAKATAKNIGVSYRTSRLTSDPAYNATLGAAHLGELVEEFDGSYILTFAAYNAGKSKVHEWIERFGDPRDPRVDPVDWVEFIPYGETRSYVQRITENLQMYRHKLENKPLAITMDLTRG</sequence>
<gene>
    <name evidence="6" type="ORF">A3843_13785</name>
</gene>
<dbReference type="GO" id="GO:0000270">
    <property type="term" value="P:peptidoglycan metabolic process"/>
    <property type="evidence" value="ECO:0007669"/>
    <property type="project" value="InterPro"/>
</dbReference>
<evidence type="ECO:0000256" key="2">
    <source>
        <dbReference type="ARBA" id="ARBA00009387"/>
    </source>
</evidence>
<dbReference type="SUPFAM" id="SSF53955">
    <property type="entry name" value="Lysozyme-like"/>
    <property type="match status" value="1"/>
</dbReference>
<evidence type="ECO:0000256" key="1">
    <source>
        <dbReference type="ARBA" id="ARBA00007734"/>
    </source>
</evidence>
<comment type="similarity">
    <text evidence="2">Belongs to the virb1 family.</text>
</comment>
<organism evidence="6 7">
    <name type="scientific">Pseudovibrio exalbescens</name>
    <dbReference type="NCBI Taxonomy" id="197461"/>
    <lineage>
        <taxon>Bacteria</taxon>
        <taxon>Pseudomonadati</taxon>
        <taxon>Pseudomonadota</taxon>
        <taxon>Alphaproteobacteria</taxon>
        <taxon>Hyphomicrobiales</taxon>
        <taxon>Stappiaceae</taxon>
        <taxon>Pseudovibrio</taxon>
    </lineage>
</organism>
<dbReference type="Gene3D" id="1.10.530.10">
    <property type="match status" value="1"/>
</dbReference>
<dbReference type="GO" id="GO:0004553">
    <property type="term" value="F:hydrolase activity, hydrolyzing O-glycosyl compounds"/>
    <property type="evidence" value="ECO:0007669"/>
    <property type="project" value="InterPro"/>
</dbReference>
<dbReference type="Pfam" id="PF01464">
    <property type="entry name" value="SLT"/>
    <property type="match status" value="1"/>
</dbReference>
<dbReference type="PANTHER" id="PTHR37423">
    <property type="entry name" value="SOLUBLE LYTIC MUREIN TRANSGLYCOSYLASE-RELATED"/>
    <property type="match status" value="1"/>
</dbReference>
<dbReference type="EMBL" id="LVVZ01000019">
    <property type="protein sequence ID" value="OKL43683.1"/>
    <property type="molecule type" value="Genomic_DNA"/>
</dbReference>
<name>A0A1U7JG16_9HYPH</name>
<feature type="region of interest" description="Disordered" evidence="4">
    <location>
        <begin position="1"/>
        <end position="20"/>
    </location>
</feature>
<dbReference type="PROSITE" id="PS00922">
    <property type="entry name" value="TRANSGLYCOSYLASE"/>
    <property type="match status" value="1"/>
</dbReference>
<dbReference type="SUPFAM" id="SSF48435">
    <property type="entry name" value="Bacterial muramidases"/>
    <property type="match status" value="1"/>
</dbReference>
<evidence type="ECO:0000313" key="7">
    <source>
        <dbReference type="Proteomes" id="UP000185783"/>
    </source>
</evidence>
<dbReference type="STRING" id="197461.A3843_13785"/>
<evidence type="ECO:0000313" key="6">
    <source>
        <dbReference type="EMBL" id="OKL43683.1"/>
    </source>
</evidence>
<dbReference type="GO" id="GO:0042597">
    <property type="term" value="C:periplasmic space"/>
    <property type="evidence" value="ECO:0007669"/>
    <property type="project" value="InterPro"/>
</dbReference>
<dbReference type="GO" id="GO:0008933">
    <property type="term" value="F:peptidoglycan lytic transglycosylase activity"/>
    <property type="evidence" value="ECO:0007669"/>
    <property type="project" value="InterPro"/>
</dbReference>
<comment type="caution">
    <text evidence="6">The sequence shown here is derived from an EMBL/GenBank/DDBJ whole genome shotgun (WGS) entry which is preliminary data.</text>
</comment>
<evidence type="ECO:0000256" key="4">
    <source>
        <dbReference type="SAM" id="MobiDB-lite"/>
    </source>
</evidence>
<keyword evidence="7" id="KW-1185">Reference proteome</keyword>
<dbReference type="GO" id="GO:0016020">
    <property type="term" value="C:membrane"/>
    <property type="evidence" value="ECO:0007669"/>
    <property type="project" value="InterPro"/>
</dbReference>
<feature type="region of interest" description="Disordered" evidence="4">
    <location>
        <begin position="61"/>
        <end position="94"/>
    </location>
</feature>
<dbReference type="CDD" id="cd13401">
    <property type="entry name" value="Slt70-like"/>
    <property type="match status" value="1"/>
</dbReference>
<feature type="compositionally biased region" description="Low complexity" evidence="4">
    <location>
        <begin position="70"/>
        <end position="83"/>
    </location>
</feature>
<reference evidence="6 7" key="1">
    <citation type="submission" date="2016-03" db="EMBL/GenBank/DDBJ databases">
        <title>Genome sequence of Nesiotobacter sp. nov., a moderately halophilic alphaproteobacterium isolated from the Yellow Sea, China.</title>
        <authorList>
            <person name="Zhang G."/>
            <person name="Zhang R."/>
        </authorList>
    </citation>
    <scope>NUCLEOTIDE SEQUENCE [LARGE SCALE GENOMIC DNA]</scope>
    <source>
        <strain evidence="6 7">WB1-6</strain>
    </source>
</reference>
<dbReference type="InterPro" id="IPR000189">
    <property type="entry name" value="Transglyc_AS"/>
</dbReference>